<feature type="transmembrane region" description="Helical" evidence="4">
    <location>
        <begin position="21"/>
        <end position="39"/>
    </location>
</feature>
<dbReference type="PANTHER" id="PTHR43280">
    <property type="entry name" value="ARAC-FAMILY TRANSCRIPTIONAL REGULATOR"/>
    <property type="match status" value="1"/>
</dbReference>
<evidence type="ECO:0000313" key="7">
    <source>
        <dbReference type="Proteomes" id="UP000564644"/>
    </source>
</evidence>
<protein>
    <submittedName>
        <fullName evidence="6">Helix-turn-helix domain-containing protein</fullName>
    </submittedName>
</protein>
<dbReference type="EMBL" id="JACJVO010000003">
    <property type="protein sequence ID" value="MBB6729791.1"/>
    <property type="molecule type" value="Genomic_DNA"/>
</dbReference>
<proteinExistence type="predicted"/>
<dbReference type="Pfam" id="PF12833">
    <property type="entry name" value="HTH_18"/>
    <property type="match status" value="1"/>
</dbReference>
<dbReference type="Pfam" id="PF17853">
    <property type="entry name" value="GGDEF_2"/>
    <property type="match status" value="1"/>
</dbReference>
<dbReference type="RefSeq" id="WP_185127468.1">
    <property type="nucleotide sequence ID" value="NZ_JACJVO010000003.1"/>
</dbReference>
<dbReference type="InterPro" id="IPR041522">
    <property type="entry name" value="CdaR_GGDEF"/>
</dbReference>
<dbReference type="GO" id="GO:0003700">
    <property type="term" value="F:DNA-binding transcription factor activity"/>
    <property type="evidence" value="ECO:0007669"/>
    <property type="project" value="InterPro"/>
</dbReference>
<keyword evidence="2" id="KW-0238">DNA-binding</keyword>
<evidence type="ECO:0000313" key="6">
    <source>
        <dbReference type="EMBL" id="MBB6729791.1"/>
    </source>
</evidence>
<keyword evidence="7" id="KW-1185">Reference proteome</keyword>
<dbReference type="SMART" id="SM00342">
    <property type="entry name" value="HTH_ARAC"/>
    <property type="match status" value="1"/>
</dbReference>
<keyword evidence="1" id="KW-0805">Transcription regulation</keyword>
<dbReference type="SUPFAM" id="SSF46689">
    <property type="entry name" value="Homeodomain-like"/>
    <property type="match status" value="2"/>
</dbReference>
<dbReference type="AlphaFoldDB" id="A0A7X0SH76"/>
<dbReference type="InterPro" id="IPR018062">
    <property type="entry name" value="HTH_AraC-typ_CS"/>
</dbReference>
<feature type="domain" description="HTH araC/xylS-type" evidence="5">
    <location>
        <begin position="673"/>
        <end position="772"/>
    </location>
</feature>
<keyword evidence="4" id="KW-0812">Transmembrane</keyword>
<dbReference type="PROSITE" id="PS00041">
    <property type="entry name" value="HTH_ARAC_FAMILY_1"/>
    <property type="match status" value="1"/>
</dbReference>
<evidence type="ECO:0000256" key="4">
    <source>
        <dbReference type="SAM" id="Phobius"/>
    </source>
</evidence>
<gene>
    <name evidence="6" type="ORF">H7C18_02685</name>
</gene>
<evidence type="ECO:0000256" key="2">
    <source>
        <dbReference type="ARBA" id="ARBA00023125"/>
    </source>
</evidence>
<evidence type="ECO:0000256" key="1">
    <source>
        <dbReference type="ARBA" id="ARBA00023015"/>
    </source>
</evidence>
<dbReference type="PANTHER" id="PTHR43280:SF2">
    <property type="entry name" value="HTH-TYPE TRANSCRIPTIONAL REGULATOR EXSA"/>
    <property type="match status" value="1"/>
</dbReference>
<evidence type="ECO:0000256" key="3">
    <source>
        <dbReference type="ARBA" id="ARBA00023163"/>
    </source>
</evidence>
<keyword evidence="3" id="KW-0804">Transcription</keyword>
<organism evidence="6 7">
    <name type="scientific">Cohnella zeiphila</name>
    <dbReference type="NCBI Taxonomy" id="2761120"/>
    <lineage>
        <taxon>Bacteria</taxon>
        <taxon>Bacillati</taxon>
        <taxon>Bacillota</taxon>
        <taxon>Bacilli</taxon>
        <taxon>Bacillales</taxon>
        <taxon>Paenibacillaceae</taxon>
        <taxon>Cohnella</taxon>
    </lineage>
</organism>
<dbReference type="Proteomes" id="UP000564644">
    <property type="component" value="Unassembled WGS sequence"/>
</dbReference>
<dbReference type="InterPro" id="IPR009057">
    <property type="entry name" value="Homeodomain-like_sf"/>
</dbReference>
<accession>A0A7X0SH76</accession>
<comment type="caution">
    <text evidence="6">The sequence shown here is derived from an EMBL/GenBank/DDBJ whole genome shotgun (WGS) entry which is preliminary data.</text>
</comment>
<reference evidence="6 7" key="1">
    <citation type="submission" date="2020-08" db="EMBL/GenBank/DDBJ databases">
        <title>Cohnella phylogeny.</title>
        <authorList>
            <person name="Dunlap C."/>
        </authorList>
    </citation>
    <scope>NUCLEOTIDE SEQUENCE [LARGE SCALE GENOMIC DNA]</scope>
    <source>
        <strain evidence="6 7">CBP 2801</strain>
    </source>
</reference>
<evidence type="ECO:0000259" key="5">
    <source>
        <dbReference type="PROSITE" id="PS01124"/>
    </source>
</evidence>
<dbReference type="InterPro" id="IPR018060">
    <property type="entry name" value="HTH_AraC"/>
</dbReference>
<dbReference type="PROSITE" id="PS01124">
    <property type="entry name" value="HTH_ARAC_FAMILY_2"/>
    <property type="match status" value="1"/>
</dbReference>
<keyword evidence="4" id="KW-1133">Transmembrane helix</keyword>
<dbReference type="Gene3D" id="3.30.450.20">
    <property type="entry name" value="PAS domain"/>
    <property type="match status" value="1"/>
</dbReference>
<keyword evidence="4" id="KW-0472">Membrane</keyword>
<dbReference type="GO" id="GO:0043565">
    <property type="term" value="F:sequence-specific DNA binding"/>
    <property type="evidence" value="ECO:0007669"/>
    <property type="project" value="InterPro"/>
</dbReference>
<dbReference type="Gene3D" id="1.10.10.60">
    <property type="entry name" value="Homeodomain-like"/>
    <property type="match status" value="2"/>
</dbReference>
<name>A0A7X0SH76_9BACL</name>
<sequence>MKGFWRYWGKRKPKSIFRIFFLSYLVILLIPIMLGIISYRNSAVVLKEQMGVYNVSLLDQTRQVFDTYLYGVDQLMNNLSLDETILDFLHSKLPMSPRDQYAMSRAVRSLSTLMNTNDFISNLFVYCRGTDAVLTPTGKYTPELYFGQEASYMGTNVDEIVSSLQLFSYKTFRSAEGTGAAQNQRYLLYLNSLPLNQKNEPLGTAVVEIDMNKLEAFLQNADMLDQGAAYVIDGNGQTIFGVGDEKWLSGIDWNRADGKRFFFTRTNEGQNIIVSYSQSTLNNWKYVSVIPSDIVLKKVNYIKNWTIVITLVELALGGLLSVYLARRNYIPIKQLADKLKLKVQGNFSGLNNELAFIESAAEAAVGESAKMKGIFEMQRPVMRVTVLNRLLNANEVMVAGIKDSLGSLGIHFKGDIYAVLNIGIEHYRKSISPDTYEQQSIIRFVIVNAYEELLKGSYTAYGFETVGDELAVIVNMTETPPDYLESMYEISQQVKRFVEQKFHTLITIGIGGTHQGVEGLARSYGESKKSLEYRIVKGRGSITAFAELTDRPVPFYAFPVQTEASILQCVKAGDMEKVNELLNGMFLSDHGGASMTIEEAKCMFMHLVSTGLKVLGETIIDSNKVFGDNFQPVVKILSCTTVVEIQTTLHTIFGKICLYMAENKKSHNDELKEKIIEYIYDHTADTNLSLSSVAAFLHMNPSYLSHFFKQQTGENFIEFVNKTRLEKVKSLLRTSKLPLSDICSRTGFSSPATLIRVFKKLNGVTPGQYREGGFEPD</sequence>